<dbReference type="KEGG" id="vie:OL234_10500"/>
<dbReference type="EMBL" id="CP110233">
    <property type="protein sequence ID" value="WEG74386.1"/>
    <property type="molecule type" value="Genomic_DNA"/>
</dbReference>
<accession>A0AAF0I8V6</accession>
<keyword evidence="3" id="KW-0614">Plasmid</keyword>
<geneLocation type="plasmid" evidence="3 4">
    <name>unnamed1</name>
</geneLocation>
<dbReference type="InterPro" id="IPR014054">
    <property type="entry name" value="Phage_regulatory_Rha"/>
</dbReference>
<gene>
    <name evidence="3" type="ORF">OL234_10500</name>
</gene>
<organism evidence="3 4">
    <name type="scientific">Vagococcus intermedius</name>
    <dbReference type="NCBI Taxonomy" id="2991418"/>
    <lineage>
        <taxon>Bacteria</taxon>
        <taxon>Bacillati</taxon>
        <taxon>Bacillota</taxon>
        <taxon>Bacilli</taxon>
        <taxon>Lactobacillales</taxon>
        <taxon>Enterococcaceae</taxon>
        <taxon>Vagococcus</taxon>
    </lineage>
</organism>
<keyword evidence="1" id="KW-0175">Coiled coil</keyword>
<feature type="domain" description="ORF6C" evidence="2">
    <location>
        <begin position="115"/>
        <end position="222"/>
    </location>
</feature>
<dbReference type="Pfam" id="PF09669">
    <property type="entry name" value="Phage_pRha"/>
    <property type="match status" value="1"/>
</dbReference>
<name>A0AAF0I8V6_9ENTE</name>
<dbReference type="Proteomes" id="UP001179647">
    <property type="component" value="Plasmid unnamed1"/>
</dbReference>
<sequence length="231" mass="26873">MELVEFRNGETVTSSLTVAEVFEKQHKHVLEAIKELEGMVENSADLFTDDFYEHPQNKQSYRQVIMNEKGWTLLVMGFTGKKSLQFKLKYIEEFSRMKNHIKQQTRLPQTPMETLKLMFQVQEETADKLENVEKEVMNLKENVVLSAGDYSYIARRINQRVSEVARGFKGITQKQRGELYKDINSGVKKIAGVGSRTQLRERHYDLVVEFISDWEPSTATKTIVRQMSLEI</sequence>
<evidence type="ECO:0000259" key="2">
    <source>
        <dbReference type="Pfam" id="PF10552"/>
    </source>
</evidence>
<dbReference type="AlphaFoldDB" id="A0AAF0I8V6"/>
<dbReference type="RefSeq" id="WP_275470186.1">
    <property type="nucleotide sequence ID" value="NZ_CP110233.1"/>
</dbReference>
<dbReference type="Pfam" id="PF10552">
    <property type="entry name" value="ORF6C"/>
    <property type="match status" value="1"/>
</dbReference>
<protein>
    <submittedName>
        <fullName evidence="3">Rha family transcriptional regulator</fullName>
    </submittedName>
</protein>
<dbReference type="NCBIfam" id="TIGR02681">
    <property type="entry name" value="phage_pRha"/>
    <property type="match status" value="1"/>
</dbReference>
<keyword evidence="4" id="KW-1185">Reference proteome</keyword>
<dbReference type="InterPro" id="IPR018878">
    <property type="entry name" value="ORF6C_dom"/>
</dbReference>
<proteinExistence type="predicted"/>
<evidence type="ECO:0000256" key="1">
    <source>
        <dbReference type="SAM" id="Coils"/>
    </source>
</evidence>
<evidence type="ECO:0000313" key="3">
    <source>
        <dbReference type="EMBL" id="WEG74386.1"/>
    </source>
</evidence>
<evidence type="ECO:0000313" key="4">
    <source>
        <dbReference type="Proteomes" id="UP001179647"/>
    </source>
</evidence>
<reference evidence="3" key="1">
    <citation type="submission" date="2022-10" db="EMBL/GenBank/DDBJ databases">
        <title>Vagococcus sp. isolated from poultry meat.</title>
        <authorList>
            <person name="Johansson P."/>
            <person name="Bjorkroth J."/>
        </authorList>
    </citation>
    <scope>NUCLEOTIDE SEQUENCE</scope>
    <source>
        <strain evidence="3">STAA11</strain>
        <plasmid evidence="3">unnamed1</plasmid>
    </source>
</reference>
<feature type="coiled-coil region" evidence="1">
    <location>
        <begin position="112"/>
        <end position="142"/>
    </location>
</feature>